<dbReference type="GO" id="GO:0016787">
    <property type="term" value="F:hydrolase activity"/>
    <property type="evidence" value="ECO:0007669"/>
    <property type="project" value="UniProtKB-KW"/>
</dbReference>
<keyword evidence="8 13" id="KW-0067">ATP-binding</keyword>
<dbReference type="InterPro" id="IPR033762">
    <property type="entry name" value="MCM_OB"/>
</dbReference>
<dbReference type="GO" id="GO:0005634">
    <property type="term" value="C:nucleus"/>
    <property type="evidence" value="ECO:0007669"/>
    <property type="project" value="UniProtKB-SubCell"/>
</dbReference>
<evidence type="ECO:0000256" key="11">
    <source>
        <dbReference type="ARBA" id="ARBA00023242"/>
    </source>
</evidence>
<evidence type="ECO:0000256" key="9">
    <source>
        <dbReference type="ARBA" id="ARBA00023125"/>
    </source>
</evidence>
<gene>
    <name evidence="16" type="ORF">CYME_CMO137C</name>
</gene>
<evidence type="ECO:0000313" key="16">
    <source>
        <dbReference type="EMBL" id="BAM81506.1"/>
    </source>
</evidence>
<sequence>MELPPVAGPAGTEPCLSEYIFTFSSFLLSQHFQEIERILAQPDVSKYAAVRVNFLDLACFHSDLAALILARPTTFLPILDEALRDAQTRLLTERESSHASETQEQRLSFKPLVHVRISNLPQCAEVTKPTISGLRSADMGRLIVLSGTVTRTGSVMVREKEREYECLKCGYQFRAQATPVSKSVVFELPLRCPSGNELQDSETSEATSTTRGRPWKRFKRCNAPCSGTRFAPVTRSNGDAGTCACGDYQEIRLQESVQHLGMGSIPRSILVVLTDELAGSCKAGDEITVTGILQRRWLRPLVPGTRCDMDVILEANYVQINNERKAIVDISPDLLDAFGHFWRLAKRDGVILRARDRIIRAVCPQTYGMFIVKLAVLLSLIGGVPQEDSSGARVRGESHLLLVGDPGTAKSRLLRYAALLSPRAVLTTGIGTSGAGLTVTAVREPATGEWALEAGALVLADGGLCCIDEFDSIREHDRAAIHEAMEQQTVSVAKAGLVCRLNTRATVFAATNPKATKASLQHLRKSGETGNSLSIALGVASPLLSRFDVILILTDKQDDEWDERVADFVLNDYAEKKSPFRRPPDDVFDNPIPSLDWSLEQLRQYLHHVRGTFRPTLSPASECVLGAYYALRRTNSERSAARTTVRLLESLVRLTQAHARLMYRKRAVVQDAIFAIVVVDPDFVEHFLTGGGDPRQSDFSSDPDNAYLDYAKLVLQKLGIESKVHMEEGLPIHSGLDLNPETSWQPSRNETVQKEPVLQPARPGEHPQPDSEAAAPAVEPLWQPSATETLSENDQQGGEKTFVERALDDFDFDAIESRFLTDASLGSWAASLGPS</sequence>
<dbReference type="Gene3D" id="3.40.50.300">
    <property type="entry name" value="P-loop containing nucleotide triphosphate hydrolases"/>
    <property type="match status" value="1"/>
</dbReference>
<dbReference type="SUPFAM" id="SSF52540">
    <property type="entry name" value="P-loop containing nucleoside triphosphate hydrolases"/>
    <property type="match status" value="1"/>
</dbReference>
<evidence type="ECO:0000256" key="6">
    <source>
        <dbReference type="ARBA" id="ARBA00022801"/>
    </source>
</evidence>
<keyword evidence="9 13" id="KW-0238">DNA-binding</keyword>
<feature type="compositionally biased region" description="Polar residues" evidence="14">
    <location>
        <begin position="784"/>
        <end position="798"/>
    </location>
</feature>
<dbReference type="InterPro" id="IPR058768">
    <property type="entry name" value="MCM9_N"/>
</dbReference>
<dbReference type="Proteomes" id="UP000007014">
    <property type="component" value="Chromosome 15"/>
</dbReference>
<dbReference type="RefSeq" id="XP_005537542.1">
    <property type="nucleotide sequence ID" value="XM_005537485.1"/>
</dbReference>
<dbReference type="InterPro" id="IPR001208">
    <property type="entry name" value="MCM_dom"/>
</dbReference>
<dbReference type="PANTHER" id="PTHR11630:SF48">
    <property type="entry name" value="DNA HELICASE MCM9"/>
    <property type="match status" value="1"/>
</dbReference>
<evidence type="ECO:0000313" key="17">
    <source>
        <dbReference type="Proteomes" id="UP000007014"/>
    </source>
</evidence>
<evidence type="ECO:0000256" key="14">
    <source>
        <dbReference type="SAM" id="MobiDB-lite"/>
    </source>
</evidence>
<dbReference type="AlphaFoldDB" id="M1UUG7"/>
<dbReference type="OrthoDB" id="271325at2759"/>
<keyword evidence="4 13" id="KW-0547">Nucleotide-binding</keyword>
<dbReference type="InterPro" id="IPR027417">
    <property type="entry name" value="P-loop_NTPase"/>
</dbReference>
<dbReference type="GO" id="GO:0042555">
    <property type="term" value="C:MCM complex"/>
    <property type="evidence" value="ECO:0007669"/>
    <property type="project" value="TreeGrafter"/>
</dbReference>
<keyword evidence="17" id="KW-1185">Reference proteome</keyword>
<dbReference type="EMBL" id="AP006497">
    <property type="protein sequence ID" value="BAM81506.1"/>
    <property type="molecule type" value="Genomic_DNA"/>
</dbReference>
<evidence type="ECO:0000256" key="10">
    <source>
        <dbReference type="ARBA" id="ARBA00023204"/>
    </source>
</evidence>
<comment type="catalytic activity">
    <reaction evidence="12">
        <text>ATP + H2O = ADP + phosphate + H(+)</text>
        <dbReference type="Rhea" id="RHEA:13065"/>
        <dbReference type="ChEBI" id="CHEBI:15377"/>
        <dbReference type="ChEBI" id="CHEBI:15378"/>
        <dbReference type="ChEBI" id="CHEBI:30616"/>
        <dbReference type="ChEBI" id="CHEBI:43474"/>
        <dbReference type="ChEBI" id="CHEBI:456216"/>
        <dbReference type="EC" id="3.6.4.12"/>
    </reaction>
</comment>
<dbReference type="STRING" id="280699.M1UUG7"/>
<evidence type="ECO:0000256" key="2">
    <source>
        <dbReference type="ARBA" id="ARBA00008010"/>
    </source>
</evidence>
<proteinExistence type="inferred from homology"/>
<evidence type="ECO:0000256" key="7">
    <source>
        <dbReference type="ARBA" id="ARBA00022806"/>
    </source>
</evidence>
<dbReference type="Gene3D" id="2.40.50.140">
    <property type="entry name" value="Nucleic acid-binding proteins"/>
    <property type="match status" value="1"/>
</dbReference>
<evidence type="ECO:0000256" key="8">
    <source>
        <dbReference type="ARBA" id="ARBA00022840"/>
    </source>
</evidence>
<comment type="subcellular location">
    <subcellularLocation>
        <location evidence="1">Nucleus</location>
    </subcellularLocation>
</comment>
<evidence type="ECO:0000259" key="15">
    <source>
        <dbReference type="PROSITE" id="PS50051"/>
    </source>
</evidence>
<evidence type="ECO:0000256" key="5">
    <source>
        <dbReference type="ARBA" id="ARBA00022763"/>
    </source>
</evidence>
<dbReference type="Gene3D" id="3.30.1640.10">
    <property type="entry name" value="mini-chromosome maintenance (MCM) complex, chain A, domain 1"/>
    <property type="match status" value="1"/>
</dbReference>
<dbReference type="SUPFAM" id="SSF50249">
    <property type="entry name" value="Nucleic acid-binding proteins"/>
    <property type="match status" value="1"/>
</dbReference>
<dbReference type="HOGENOM" id="CLU_000995_7_2_1"/>
<evidence type="ECO:0000256" key="12">
    <source>
        <dbReference type="ARBA" id="ARBA00047995"/>
    </source>
</evidence>
<dbReference type="GO" id="GO:0003697">
    <property type="term" value="F:single-stranded DNA binding"/>
    <property type="evidence" value="ECO:0007669"/>
    <property type="project" value="TreeGrafter"/>
</dbReference>
<reference evidence="16 17" key="1">
    <citation type="journal article" date="2004" name="Nature">
        <title>Genome sequence of the ultrasmall unicellular red alga Cyanidioschyzon merolae 10D.</title>
        <authorList>
            <person name="Matsuzaki M."/>
            <person name="Misumi O."/>
            <person name="Shin-i T."/>
            <person name="Maruyama S."/>
            <person name="Takahara M."/>
            <person name="Miyagishima S."/>
            <person name="Mori T."/>
            <person name="Nishida K."/>
            <person name="Yagisawa F."/>
            <person name="Nishida K."/>
            <person name="Yoshida Y."/>
            <person name="Nishimura Y."/>
            <person name="Nakao S."/>
            <person name="Kobayashi T."/>
            <person name="Momoyama Y."/>
            <person name="Higashiyama T."/>
            <person name="Minoda A."/>
            <person name="Sano M."/>
            <person name="Nomoto H."/>
            <person name="Oishi K."/>
            <person name="Hayashi H."/>
            <person name="Ohta F."/>
            <person name="Nishizaka S."/>
            <person name="Haga S."/>
            <person name="Miura S."/>
            <person name="Morishita T."/>
            <person name="Kabeya Y."/>
            <person name="Terasawa K."/>
            <person name="Suzuki Y."/>
            <person name="Ishii Y."/>
            <person name="Asakawa S."/>
            <person name="Takano H."/>
            <person name="Ohta N."/>
            <person name="Kuroiwa H."/>
            <person name="Tanaka K."/>
            <person name="Shimizu N."/>
            <person name="Sugano S."/>
            <person name="Sato N."/>
            <person name="Nozaki H."/>
            <person name="Ogasawara N."/>
            <person name="Kohara Y."/>
            <person name="Kuroiwa T."/>
        </authorList>
    </citation>
    <scope>NUCLEOTIDE SEQUENCE [LARGE SCALE GENOMIC DNA]</scope>
    <source>
        <strain evidence="16 17">10D</strain>
    </source>
</reference>
<dbReference type="PANTHER" id="PTHR11630">
    <property type="entry name" value="DNA REPLICATION LICENSING FACTOR MCM FAMILY MEMBER"/>
    <property type="match status" value="1"/>
</dbReference>
<dbReference type="EC" id="3.6.4.12" evidence="3"/>
<dbReference type="KEGG" id="cme:CYME_CMO137C"/>
<organism evidence="16 17">
    <name type="scientific">Cyanidioschyzon merolae (strain NIES-3377 / 10D)</name>
    <name type="common">Unicellular red alga</name>
    <dbReference type="NCBI Taxonomy" id="280699"/>
    <lineage>
        <taxon>Eukaryota</taxon>
        <taxon>Rhodophyta</taxon>
        <taxon>Bangiophyceae</taxon>
        <taxon>Cyanidiales</taxon>
        <taxon>Cyanidiaceae</taxon>
        <taxon>Cyanidioschyzon</taxon>
    </lineage>
</organism>
<accession>M1UUG7</accession>
<comment type="similarity">
    <text evidence="2 13">Belongs to the MCM family.</text>
</comment>
<dbReference type="Gramene" id="CMO137CT">
    <property type="protein sequence ID" value="CMO137CT"/>
    <property type="gene ID" value="CMO137C"/>
</dbReference>
<dbReference type="PROSITE" id="PS50051">
    <property type="entry name" value="MCM_2"/>
    <property type="match status" value="1"/>
</dbReference>
<keyword evidence="7" id="KW-0347">Helicase</keyword>
<protein>
    <recommendedName>
        <fullName evidence="3">DNA helicase</fullName>
        <ecNumber evidence="3">3.6.4.12</ecNumber>
    </recommendedName>
</protein>
<keyword evidence="6" id="KW-0378">Hydrolase</keyword>
<dbReference type="GeneID" id="16995602"/>
<reference evidence="16 17" key="2">
    <citation type="journal article" date="2007" name="BMC Biol.">
        <title>A 100%-complete sequence reveals unusually simple genomic features in the hot-spring red alga Cyanidioschyzon merolae.</title>
        <authorList>
            <person name="Nozaki H."/>
            <person name="Takano H."/>
            <person name="Misumi O."/>
            <person name="Terasawa K."/>
            <person name="Matsuzaki M."/>
            <person name="Maruyama S."/>
            <person name="Nishida K."/>
            <person name="Yagisawa F."/>
            <person name="Yoshida Y."/>
            <person name="Fujiwara T."/>
            <person name="Takio S."/>
            <person name="Tamura K."/>
            <person name="Chung S.J."/>
            <person name="Nakamura S."/>
            <person name="Kuroiwa H."/>
            <person name="Tanaka K."/>
            <person name="Sato N."/>
            <person name="Kuroiwa T."/>
        </authorList>
    </citation>
    <scope>NUCLEOTIDE SEQUENCE [LARGE SCALE GENOMIC DNA]</scope>
    <source>
        <strain evidence="16 17">10D</strain>
    </source>
</reference>
<evidence type="ECO:0000256" key="4">
    <source>
        <dbReference type="ARBA" id="ARBA00022741"/>
    </source>
</evidence>
<keyword evidence="10" id="KW-0234">DNA repair</keyword>
<dbReference type="InterPro" id="IPR012340">
    <property type="entry name" value="NA-bd_OB-fold"/>
</dbReference>
<feature type="region of interest" description="Disordered" evidence="14">
    <location>
        <begin position="732"/>
        <end position="800"/>
    </location>
</feature>
<dbReference type="Pfam" id="PF00493">
    <property type="entry name" value="MCM"/>
    <property type="match status" value="1"/>
</dbReference>
<dbReference type="GO" id="GO:0000724">
    <property type="term" value="P:double-strand break repair via homologous recombination"/>
    <property type="evidence" value="ECO:0007669"/>
    <property type="project" value="TreeGrafter"/>
</dbReference>
<dbReference type="InterPro" id="IPR031327">
    <property type="entry name" value="MCM"/>
</dbReference>
<dbReference type="InterPro" id="IPR041562">
    <property type="entry name" value="MCM_lid"/>
</dbReference>
<dbReference type="OMA" id="HYVKQHF"/>
<evidence type="ECO:0000256" key="3">
    <source>
        <dbReference type="ARBA" id="ARBA00012551"/>
    </source>
</evidence>
<name>M1UUG7_CYAM1</name>
<evidence type="ECO:0000256" key="1">
    <source>
        <dbReference type="ARBA" id="ARBA00004123"/>
    </source>
</evidence>
<dbReference type="SMART" id="SM00350">
    <property type="entry name" value="MCM"/>
    <property type="match status" value="1"/>
</dbReference>
<evidence type="ECO:0000256" key="13">
    <source>
        <dbReference type="RuleBase" id="RU004070"/>
    </source>
</evidence>
<keyword evidence="11" id="KW-0539">Nucleus</keyword>
<dbReference type="eggNOG" id="KOG0477">
    <property type="taxonomic scope" value="Eukaryota"/>
</dbReference>
<dbReference type="PRINTS" id="PR01657">
    <property type="entry name" value="MCMFAMILY"/>
</dbReference>
<feature type="domain" description="MCM C-terminal AAA(+) ATPase" evidence="15">
    <location>
        <begin position="354"/>
        <end position="569"/>
    </location>
</feature>
<dbReference type="Pfam" id="PF17855">
    <property type="entry name" value="MCM_lid"/>
    <property type="match status" value="1"/>
</dbReference>
<dbReference type="GO" id="GO:0005524">
    <property type="term" value="F:ATP binding"/>
    <property type="evidence" value="ECO:0007669"/>
    <property type="project" value="UniProtKB-KW"/>
</dbReference>
<keyword evidence="5" id="KW-0227">DNA damage</keyword>
<dbReference type="GO" id="GO:0017116">
    <property type="term" value="F:single-stranded DNA helicase activity"/>
    <property type="evidence" value="ECO:0007669"/>
    <property type="project" value="TreeGrafter"/>
</dbReference>
<dbReference type="Pfam" id="PF17207">
    <property type="entry name" value="MCM_OB"/>
    <property type="match status" value="1"/>
</dbReference>
<dbReference type="Pfam" id="PF26066">
    <property type="entry name" value="MCM9_N"/>
    <property type="match status" value="1"/>
</dbReference>
<feature type="compositionally biased region" description="Polar residues" evidence="14">
    <location>
        <begin position="740"/>
        <end position="750"/>
    </location>
</feature>